<dbReference type="PANTHER" id="PTHR11610:SF150">
    <property type="entry name" value="FI01825P-RELATED"/>
    <property type="match status" value="1"/>
</dbReference>
<feature type="signal peptide" evidence="5">
    <location>
        <begin position="1"/>
        <end position="17"/>
    </location>
</feature>
<dbReference type="SUPFAM" id="SSF53474">
    <property type="entry name" value="alpha/beta-Hydrolases"/>
    <property type="match status" value="1"/>
</dbReference>
<evidence type="ECO:0000256" key="2">
    <source>
        <dbReference type="ARBA" id="ARBA00010701"/>
    </source>
</evidence>
<dbReference type="InterPro" id="IPR013818">
    <property type="entry name" value="Lipase"/>
</dbReference>
<evidence type="ECO:0000259" key="6">
    <source>
        <dbReference type="Pfam" id="PF00151"/>
    </source>
</evidence>
<dbReference type="OMA" id="WMEQQEL"/>
<organism evidence="7 8">
    <name type="scientific">Aedes aegypti</name>
    <name type="common">Yellowfever mosquito</name>
    <name type="synonym">Culex aegypti</name>
    <dbReference type="NCBI Taxonomy" id="7159"/>
    <lineage>
        <taxon>Eukaryota</taxon>
        <taxon>Metazoa</taxon>
        <taxon>Ecdysozoa</taxon>
        <taxon>Arthropoda</taxon>
        <taxon>Hexapoda</taxon>
        <taxon>Insecta</taxon>
        <taxon>Pterygota</taxon>
        <taxon>Neoptera</taxon>
        <taxon>Endopterygota</taxon>
        <taxon>Diptera</taxon>
        <taxon>Nematocera</taxon>
        <taxon>Culicoidea</taxon>
        <taxon>Culicidae</taxon>
        <taxon>Culicinae</taxon>
        <taxon>Aedini</taxon>
        <taxon>Aedes</taxon>
        <taxon>Stegomyia</taxon>
    </lineage>
</organism>
<accession>A0A1S4FFD7</accession>
<evidence type="ECO:0000256" key="1">
    <source>
        <dbReference type="ARBA" id="ARBA00004613"/>
    </source>
</evidence>
<dbReference type="GO" id="GO:0017171">
    <property type="term" value="F:serine hydrolase activity"/>
    <property type="evidence" value="ECO:0007669"/>
    <property type="project" value="TreeGrafter"/>
</dbReference>
<dbReference type="PRINTS" id="PR00825">
    <property type="entry name" value="DOLALLERGEN"/>
</dbReference>
<sequence>MKAKVGIVLLLALGALASPIDQRLSLIRDEAGNLHLVNPDPYTVIEENLEPLFTPETDVIFRLFTRSNPVHGQILQWNNAASVSNSNFNAAHPTRFTIHGWNGGETSGLHGNIRNNYFAVGDFNVISVDWGAGANTINYITARNRVASVGDIMSRMINTLVSASGISRNSISLIGHSLGAHAAGNAGKLQNGQIQTIIGLDPAGPLFSLGQSDIMHPNDAQYVEAVFSNAGLLGFDLPLGDSNFYPNGGRSQPGCGIDLAGNCAHSRAHELFAESVSSTVGFRATRCASHNEIMAGNCTPSGADARMGGEPSNHGRGVNGAFRFNTNSASPFAMG</sequence>
<dbReference type="PANTHER" id="PTHR11610">
    <property type="entry name" value="LIPASE"/>
    <property type="match status" value="1"/>
</dbReference>
<evidence type="ECO:0000256" key="5">
    <source>
        <dbReference type="SAM" id="SignalP"/>
    </source>
</evidence>
<dbReference type="Proteomes" id="UP000682892">
    <property type="component" value="Chromosome 3"/>
</dbReference>
<name>A0A1S4FFD7_AEDAE</name>
<dbReference type="PRINTS" id="PR00821">
    <property type="entry name" value="TAGLIPASE"/>
</dbReference>
<evidence type="ECO:0000256" key="3">
    <source>
        <dbReference type="ARBA" id="ARBA00022525"/>
    </source>
</evidence>
<reference evidence="7" key="1">
    <citation type="submission" date="2005-10" db="EMBL/GenBank/DDBJ databases">
        <authorList>
            <person name="Loftus B.J."/>
            <person name="Nene V.M."/>
            <person name="Hannick L.I."/>
            <person name="Bidwell S."/>
            <person name="Haas B."/>
            <person name="Amedeo P."/>
            <person name="Orvis J."/>
            <person name="Wortman J.R."/>
            <person name="White O.R."/>
            <person name="Salzberg S."/>
            <person name="Shumway M."/>
            <person name="Koo H."/>
            <person name="Zhao Y."/>
            <person name="Holmes M."/>
            <person name="Miller J."/>
            <person name="Schatz M."/>
            <person name="Pop M."/>
            <person name="Pai G."/>
            <person name="Utterback T."/>
            <person name="Rogers Y.-H."/>
            <person name="Kravitz S."/>
            <person name="Fraser C.M."/>
        </authorList>
    </citation>
    <scope>NUCLEOTIDE SEQUENCE</scope>
    <source>
        <strain evidence="7">Liverpool</strain>
    </source>
</reference>
<keyword evidence="5" id="KW-0732">Signal</keyword>
<dbReference type="Gene3D" id="3.40.50.1820">
    <property type="entry name" value="alpha/beta hydrolase"/>
    <property type="match status" value="1"/>
</dbReference>
<protein>
    <submittedName>
        <fullName evidence="7">AAEL007063-PA</fullName>
    </submittedName>
</protein>
<evidence type="ECO:0000256" key="4">
    <source>
        <dbReference type="RuleBase" id="RU004262"/>
    </source>
</evidence>
<dbReference type="GO" id="GO:0016042">
    <property type="term" value="P:lipid catabolic process"/>
    <property type="evidence" value="ECO:0007669"/>
    <property type="project" value="TreeGrafter"/>
</dbReference>
<dbReference type="KEGG" id="aag:5568701"/>
<comment type="similarity">
    <text evidence="2 4">Belongs to the AB hydrolase superfamily. Lipase family.</text>
</comment>
<reference evidence="7" key="2">
    <citation type="journal article" date="2007" name="Science">
        <title>Genome sequence of Aedes aegypti, a major arbovirus vector.</title>
        <authorList>
            <person name="Nene V."/>
            <person name="Wortman J.R."/>
            <person name="Lawson D."/>
            <person name="Haas B."/>
            <person name="Kodira C."/>
            <person name="Tu Z.J."/>
            <person name="Loftus B."/>
            <person name="Xi Z."/>
            <person name="Megy K."/>
            <person name="Grabherr M."/>
            <person name="Ren Q."/>
            <person name="Zdobnov E.M."/>
            <person name="Lobo N.F."/>
            <person name="Campbell K.S."/>
            <person name="Brown S.E."/>
            <person name="Bonaldo M.F."/>
            <person name="Zhu J."/>
            <person name="Sinkins S.P."/>
            <person name="Hogenkamp D.G."/>
            <person name="Amedeo P."/>
            <person name="Arensburger P."/>
            <person name="Atkinson P.W."/>
            <person name="Bidwell S."/>
            <person name="Biedler J."/>
            <person name="Birney E."/>
            <person name="Bruggner R.V."/>
            <person name="Costas J."/>
            <person name="Coy M.R."/>
            <person name="Crabtree J."/>
            <person name="Crawford M."/>
            <person name="Debruyn B."/>
            <person name="Decaprio D."/>
            <person name="Eiglmeier K."/>
            <person name="Eisenstadt E."/>
            <person name="El-Dorry H."/>
            <person name="Gelbart W.M."/>
            <person name="Gomes S.L."/>
            <person name="Hammond M."/>
            <person name="Hannick L.I."/>
            <person name="Hogan J.R."/>
            <person name="Holmes M.H."/>
            <person name="Jaffe D."/>
            <person name="Johnston J.S."/>
            <person name="Kennedy R.C."/>
            <person name="Koo H."/>
            <person name="Kravitz S."/>
            <person name="Kriventseva E.V."/>
            <person name="Kulp D."/>
            <person name="Labutti K."/>
            <person name="Lee E."/>
            <person name="Li S."/>
            <person name="Lovin D.D."/>
            <person name="Mao C."/>
            <person name="Mauceli E."/>
            <person name="Menck C.F."/>
            <person name="Miller J.R."/>
            <person name="Montgomery P."/>
            <person name="Mori A."/>
            <person name="Nascimento A.L."/>
            <person name="Naveira H.F."/>
            <person name="Nusbaum C."/>
            <person name="O'leary S."/>
            <person name="Orvis J."/>
            <person name="Pertea M."/>
            <person name="Quesneville H."/>
            <person name="Reidenbach K.R."/>
            <person name="Rogers Y.H."/>
            <person name="Roth C.W."/>
            <person name="Schneider J.R."/>
            <person name="Schatz M."/>
            <person name="Shumway M."/>
            <person name="Stanke M."/>
            <person name="Stinson E.O."/>
            <person name="Tubio J.M."/>
            <person name="Vanzee J.P."/>
            <person name="Verjovski-Almeida S."/>
            <person name="Werner D."/>
            <person name="White O."/>
            <person name="Wyder S."/>
            <person name="Zeng Q."/>
            <person name="Zhao Q."/>
            <person name="Zhao Y."/>
            <person name="Hill C.A."/>
            <person name="Raikhel A.S."/>
            <person name="Soares M.B."/>
            <person name="Knudson D.L."/>
            <person name="Lee N.H."/>
            <person name="Galagan J."/>
            <person name="Salzberg S.L."/>
            <person name="Paulsen I.T."/>
            <person name="Dimopoulos G."/>
            <person name="Collins F.H."/>
            <person name="Birren B."/>
            <person name="Fraser-Liggett C.M."/>
            <person name="Severson D.W."/>
        </authorList>
    </citation>
    <scope>NUCLEOTIDE SEQUENCE [LARGE SCALE GENOMIC DNA]</scope>
    <source>
        <strain evidence="7">Liverpool</strain>
    </source>
</reference>
<dbReference type="HOGENOM" id="CLU_027171_2_0_1"/>
<dbReference type="InterPro" id="IPR029058">
    <property type="entry name" value="AB_hydrolase_fold"/>
</dbReference>
<gene>
    <name evidence="7" type="ORF">AaeL_AAEL007063</name>
</gene>
<evidence type="ECO:0000313" key="8">
    <source>
        <dbReference type="Proteomes" id="UP000682892"/>
    </source>
</evidence>
<keyword evidence="3" id="KW-0964">Secreted</keyword>
<dbReference type="OrthoDB" id="199913at2759"/>
<dbReference type="CDD" id="cd00707">
    <property type="entry name" value="Pancreat_lipase_like"/>
    <property type="match status" value="1"/>
</dbReference>
<feature type="chain" id="PRO_5036456698" evidence="5">
    <location>
        <begin position="18"/>
        <end position="335"/>
    </location>
</feature>
<dbReference type="EMBL" id="CH477418">
    <property type="protein sequence ID" value="EAT41284.1"/>
    <property type="molecule type" value="Genomic_DNA"/>
</dbReference>
<dbReference type="AlphaFoldDB" id="A0A1S4FFD7"/>
<dbReference type="InterPro" id="IPR002334">
    <property type="entry name" value="Allerg_PlipaseA1"/>
</dbReference>
<evidence type="ECO:0000313" key="7">
    <source>
        <dbReference type="EMBL" id="EAT41284.1"/>
    </source>
</evidence>
<reference evidence="7" key="3">
    <citation type="submission" date="2012-09" db="EMBL/GenBank/DDBJ databases">
        <authorList>
            <consortium name="VectorBase"/>
        </authorList>
    </citation>
    <scope>NUCLEOTIDE SEQUENCE</scope>
    <source>
        <strain evidence="7">Liverpool</strain>
    </source>
</reference>
<dbReference type="InterPro" id="IPR000734">
    <property type="entry name" value="TAG_lipase"/>
</dbReference>
<comment type="subcellular location">
    <subcellularLocation>
        <location evidence="1">Secreted</location>
    </subcellularLocation>
</comment>
<proteinExistence type="inferred from homology"/>
<dbReference type="FunFam" id="3.40.50.1820:FF:000637">
    <property type="entry name" value="AGAP011682-PA"/>
    <property type="match status" value="1"/>
</dbReference>
<dbReference type="InterPro" id="IPR033906">
    <property type="entry name" value="Lipase_N"/>
</dbReference>
<feature type="domain" description="Lipase" evidence="6">
    <location>
        <begin position="55"/>
        <end position="332"/>
    </location>
</feature>
<dbReference type="Pfam" id="PF00151">
    <property type="entry name" value="Lipase"/>
    <property type="match status" value="1"/>
</dbReference>
<dbReference type="GO" id="GO:0005615">
    <property type="term" value="C:extracellular space"/>
    <property type="evidence" value="ECO:0007669"/>
    <property type="project" value="TreeGrafter"/>
</dbReference>
<dbReference type="GO" id="GO:0016298">
    <property type="term" value="F:lipase activity"/>
    <property type="evidence" value="ECO:0007669"/>
    <property type="project" value="InterPro"/>
</dbReference>